<evidence type="ECO:0000313" key="7">
    <source>
        <dbReference type="EMBL" id="MCC2221427.1"/>
    </source>
</evidence>
<evidence type="ECO:0000256" key="4">
    <source>
        <dbReference type="SAM" id="MobiDB-lite"/>
    </source>
</evidence>
<feature type="domain" description="PDZ" evidence="6">
    <location>
        <begin position="337"/>
        <end position="426"/>
    </location>
</feature>
<accession>A0AAE3JD62</accession>
<sequence length="473" mass="50397">MMYPETNFNYDNNNENKGNRKQRRQNKSRRNLHKAAAVLAGVAVIGGSFWGGSLLTQNTENTVQAASTMNLSKDETTPDIVASSLTDYSDLAAQCLPQVVSVTNVIEVTSTSNGGSDLFNFFYGNGQNQNQTSTQESEAYGSGVIIGKTEDELLMVTNNHVAVYDKTGNTMYYSYTASTKERKVTFVDGTEVEANLKGADSDADIAVLAVKLSDIPEDTLNAISVATIDNSDDVKVGQGVMAIGNALGLGQTTTFGHVSALNKDVTTSDDNVTRSMMQIDAAINAGNSGGGLFDANGHLIGINSAKSSGEGVEGMGYAIPISSVEDLINNMMNQKTKVQVDEDQRGYLGIQGVDVPTEYVQRFGMPEGAMVTKITEGSPASDAGLQLNDIITAVDGQKVSSFETLRSALSYYAAGESVTITVQRPNGNQYTETQITVTLADRSTITDTTEADTEEGSSEAETQEPQVQMQKAQ</sequence>
<dbReference type="SUPFAM" id="SSF50156">
    <property type="entry name" value="PDZ domain-like"/>
    <property type="match status" value="1"/>
</dbReference>
<dbReference type="PANTHER" id="PTHR43343">
    <property type="entry name" value="PEPTIDASE S12"/>
    <property type="match status" value="1"/>
</dbReference>
<comment type="caution">
    <text evidence="7">The sequence shown here is derived from an EMBL/GenBank/DDBJ whole genome shotgun (WGS) entry which is preliminary data.</text>
</comment>
<evidence type="ECO:0000313" key="8">
    <source>
        <dbReference type="Proteomes" id="UP001198200"/>
    </source>
</evidence>
<organism evidence="7 8">
    <name type="scientific">Anthropogastromicrobium aceti</name>
    <dbReference type="NCBI Taxonomy" id="2981768"/>
    <lineage>
        <taxon>Bacteria</taxon>
        <taxon>Bacillati</taxon>
        <taxon>Bacillota</taxon>
        <taxon>Clostridia</taxon>
        <taxon>Lachnospirales</taxon>
        <taxon>Lachnospiraceae</taxon>
        <taxon>Anthropogastromicrobium</taxon>
    </lineage>
</organism>
<feature type="region of interest" description="Disordered" evidence="4">
    <location>
        <begin position="1"/>
        <end position="31"/>
    </location>
</feature>
<feature type="region of interest" description="Disordered" evidence="4">
    <location>
        <begin position="441"/>
        <end position="473"/>
    </location>
</feature>
<protein>
    <submittedName>
        <fullName evidence="7">Trypsin-like peptidase domain-containing protein</fullName>
    </submittedName>
</protein>
<dbReference type="AlphaFoldDB" id="A0AAE3JD62"/>
<dbReference type="PANTHER" id="PTHR43343:SF3">
    <property type="entry name" value="PROTEASE DO-LIKE 8, CHLOROPLASTIC"/>
    <property type="match status" value="1"/>
</dbReference>
<dbReference type="SUPFAM" id="SSF50494">
    <property type="entry name" value="Trypsin-like serine proteases"/>
    <property type="match status" value="1"/>
</dbReference>
<keyword evidence="5" id="KW-1133">Transmembrane helix</keyword>
<evidence type="ECO:0000256" key="3">
    <source>
        <dbReference type="ARBA" id="ARBA00022801"/>
    </source>
</evidence>
<feature type="compositionally biased region" description="Acidic residues" evidence="4">
    <location>
        <begin position="449"/>
        <end position="462"/>
    </location>
</feature>
<dbReference type="Gene3D" id="2.40.10.10">
    <property type="entry name" value="Trypsin-like serine proteases"/>
    <property type="match status" value="2"/>
</dbReference>
<dbReference type="InterPro" id="IPR051201">
    <property type="entry name" value="Chloro_Bact_Ser_Proteases"/>
</dbReference>
<dbReference type="RefSeq" id="WP_331466817.1">
    <property type="nucleotide sequence ID" value="NZ_JAJEQN010000014.1"/>
</dbReference>
<dbReference type="InterPro" id="IPR001478">
    <property type="entry name" value="PDZ"/>
</dbReference>
<dbReference type="Pfam" id="PF13365">
    <property type="entry name" value="Trypsin_2"/>
    <property type="match status" value="1"/>
</dbReference>
<dbReference type="InterPro" id="IPR036034">
    <property type="entry name" value="PDZ_sf"/>
</dbReference>
<keyword evidence="8" id="KW-1185">Reference proteome</keyword>
<proteinExistence type="inferred from homology"/>
<feature type="compositionally biased region" description="Polar residues" evidence="4">
    <location>
        <begin position="463"/>
        <end position="473"/>
    </location>
</feature>
<dbReference type="GO" id="GO:0004252">
    <property type="term" value="F:serine-type endopeptidase activity"/>
    <property type="evidence" value="ECO:0007669"/>
    <property type="project" value="InterPro"/>
</dbReference>
<evidence type="ECO:0000256" key="5">
    <source>
        <dbReference type="SAM" id="Phobius"/>
    </source>
</evidence>
<dbReference type="InterPro" id="IPR043504">
    <property type="entry name" value="Peptidase_S1_PA_chymotrypsin"/>
</dbReference>
<dbReference type="InterPro" id="IPR009003">
    <property type="entry name" value="Peptidase_S1_PA"/>
</dbReference>
<dbReference type="Pfam" id="PF13180">
    <property type="entry name" value="PDZ_2"/>
    <property type="match status" value="1"/>
</dbReference>
<feature type="compositionally biased region" description="Basic residues" evidence="4">
    <location>
        <begin position="19"/>
        <end position="31"/>
    </location>
</feature>
<feature type="transmembrane region" description="Helical" evidence="5">
    <location>
        <begin position="31"/>
        <end position="51"/>
    </location>
</feature>
<dbReference type="InterPro" id="IPR001940">
    <property type="entry name" value="Peptidase_S1C"/>
</dbReference>
<dbReference type="PRINTS" id="PR00834">
    <property type="entry name" value="PROTEASES2C"/>
</dbReference>
<evidence type="ECO:0000256" key="1">
    <source>
        <dbReference type="ARBA" id="ARBA00010541"/>
    </source>
</evidence>
<comment type="similarity">
    <text evidence="1">Belongs to the peptidase S1C family.</text>
</comment>
<dbReference type="EMBL" id="JAJEQN010000014">
    <property type="protein sequence ID" value="MCC2221427.1"/>
    <property type="molecule type" value="Genomic_DNA"/>
</dbReference>
<gene>
    <name evidence="7" type="ORF">LKD48_07215</name>
</gene>
<evidence type="ECO:0000256" key="2">
    <source>
        <dbReference type="ARBA" id="ARBA00022670"/>
    </source>
</evidence>
<dbReference type="Gene3D" id="2.30.42.10">
    <property type="match status" value="1"/>
</dbReference>
<dbReference type="PROSITE" id="PS50106">
    <property type="entry name" value="PDZ"/>
    <property type="match status" value="1"/>
</dbReference>
<feature type="compositionally biased region" description="Low complexity" evidence="4">
    <location>
        <begin position="7"/>
        <end position="16"/>
    </location>
</feature>
<name>A0AAE3JD62_9FIRM</name>
<keyword evidence="2" id="KW-0645">Protease</keyword>
<keyword evidence="5" id="KW-0812">Transmembrane</keyword>
<dbReference type="Proteomes" id="UP001198200">
    <property type="component" value="Unassembled WGS sequence"/>
</dbReference>
<keyword evidence="3" id="KW-0378">Hydrolase</keyword>
<dbReference type="GO" id="GO:0006508">
    <property type="term" value="P:proteolysis"/>
    <property type="evidence" value="ECO:0007669"/>
    <property type="project" value="UniProtKB-KW"/>
</dbReference>
<keyword evidence="5" id="KW-0472">Membrane</keyword>
<evidence type="ECO:0000259" key="6">
    <source>
        <dbReference type="PROSITE" id="PS50106"/>
    </source>
</evidence>
<reference evidence="7 8" key="1">
    <citation type="submission" date="2021-10" db="EMBL/GenBank/DDBJ databases">
        <title>Anaerobic single-cell dispensing facilitates the cultivation of human gut bacteria.</title>
        <authorList>
            <person name="Afrizal A."/>
        </authorList>
    </citation>
    <scope>NUCLEOTIDE SEQUENCE [LARGE SCALE GENOMIC DNA]</scope>
    <source>
        <strain evidence="7 8">CLA-AA-H224</strain>
    </source>
</reference>
<dbReference type="SMART" id="SM00228">
    <property type="entry name" value="PDZ"/>
    <property type="match status" value="1"/>
</dbReference>